<dbReference type="SUPFAM" id="SSF54695">
    <property type="entry name" value="POZ domain"/>
    <property type="match status" value="1"/>
</dbReference>
<evidence type="ECO:0000259" key="6">
    <source>
        <dbReference type="PROSITE" id="PS50097"/>
    </source>
</evidence>
<gene>
    <name evidence="8" type="primary">LOC115202672</name>
</gene>
<evidence type="ECO:0000313" key="8">
    <source>
        <dbReference type="Ensembl" id="ENSSTUP00000037516.1"/>
    </source>
</evidence>
<dbReference type="PANTHER" id="PTHR46105:SF23">
    <property type="entry name" value="TRANSCRIPTION REGULATOR PROTEIN BACH1"/>
    <property type="match status" value="1"/>
</dbReference>
<evidence type="ECO:0000259" key="7">
    <source>
        <dbReference type="PROSITE" id="PS50217"/>
    </source>
</evidence>
<feature type="domain" description="BZIP" evidence="7">
    <location>
        <begin position="847"/>
        <end position="893"/>
    </location>
</feature>
<evidence type="ECO:0000313" key="9">
    <source>
        <dbReference type="Proteomes" id="UP000472277"/>
    </source>
</evidence>
<evidence type="ECO:0000256" key="4">
    <source>
        <dbReference type="SAM" id="Coils"/>
    </source>
</evidence>
<dbReference type="Proteomes" id="UP000472277">
    <property type="component" value="Chromosome 12"/>
</dbReference>
<feature type="domain" description="BTB" evidence="6">
    <location>
        <begin position="41"/>
        <end position="107"/>
    </location>
</feature>
<feature type="region of interest" description="Disordered" evidence="5">
    <location>
        <begin position="773"/>
        <end position="792"/>
    </location>
</feature>
<sequence length="953" mass="106755">MSVAMSSLESPRSSVFTFESSVHSCHVLRCLDDQRRRDLLCDINVLAEGRSFRAHRSVLASCSDYFTHRVSSHAPQGLVVTLPQEVTVSGFEPLLQFAYTSKLLFTKDNVMEIRHCASILGFRDLDSACFDFLLPKFFSSSTSSFQRKTCCKTRCRRQSTRAEFSDIDTNKDVIDDDKRVKVVSDSPVELDVGDEMGRKSKNFTHPPEADIQSDGQTDYSLQCPKYRKFQQACGKVRLCVEACVPETTPDSLVVREEGRPLPLPLTQSLRPCSSGGGFREGPAVETSGENTSLLSQTDQTGQGEVEQKADQTGQGEMAQKTDQGEMAQKIDQAGQGEVEQKADQAGQGEVEQKADQAGQGEVEQKADQAGQAEVEQKADQAGQAEMEQKKGEEDDEEKKRETDEGKRKMDERSREADEENTEKYERIGETEERRRGETDGWRRGETDGWRRGETEERRRGETEERRRGETEERRRGETDGWRRGETDGWRRGETDGWRRGETEESRRGETEERRRGETDGWRRGETDGWRRGETEERRRGETDGWRRGETDGWRRGETEERRRGERVSGVDCHSSILPLVEVSSGRLVSCEESPGLGTAPHRCPLEAPGLDKQTPGGVGEGGCVLGGRGHHEGIDPAVSSQPQTEQEQGGRARRKVGRRIEHGRSESGHGERRERGWEERSSVEREVAQLSSSPPLLQDFLPGTESGNIRSSSPTLDWLHQLDISSSTGDCPFLHGLDRETDRGTDRGTGEGTDRGIKSATGLECEGSSQLEKSPCVSSLTSGDDGDSDCFDTEGDSESCSYSQRVKEVQLPFSVGRIVGLSRNDFQLMLRHQTLTREQLDFVHDVRRRSKNRIAAQRCRKRKLDCIHNLECEIDKLRTEKNQLISERSHLNQMKLNTWHSVSALCQRVCSEAALRPEQLQVLAKYTSPDCPLSALISPTDPTSPGLGELLQS</sequence>
<evidence type="ECO:0000256" key="5">
    <source>
        <dbReference type="SAM" id="MobiDB-lite"/>
    </source>
</evidence>
<dbReference type="Gene3D" id="3.30.710.10">
    <property type="entry name" value="Potassium Channel Kv1.1, Chain A"/>
    <property type="match status" value="1"/>
</dbReference>
<dbReference type="InterPro" id="IPR011333">
    <property type="entry name" value="SKP1/BTB/POZ_sf"/>
</dbReference>
<dbReference type="PROSITE" id="PS50097">
    <property type="entry name" value="BTB"/>
    <property type="match status" value="1"/>
</dbReference>
<feature type="coiled-coil region" evidence="4">
    <location>
        <begin position="867"/>
        <end position="894"/>
    </location>
</feature>
<dbReference type="SMART" id="SM00338">
    <property type="entry name" value="BRLZ"/>
    <property type="match status" value="1"/>
</dbReference>
<proteinExistence type="predicted"/>
<keyword evidence="3" id="KW-0804">Transcription</keyword>
<feature type="region of interest" description="Disordered" evidence="5">
    <location>
        <begin position="262"/>
        <end position="570"/>
    </location>
</feature>
<dbReference type="InterPro" id="IPR050457">
    <property type="entry name" value="ZnFinger_BTB_dom_contain"/>
</dbReference>
<feature type="region of interest" description="Disordered" evidence="5">
    <location>
        <begin position="730"/>
        <end position="766"/>
    </location>
</feature>
<dbReference type="PROSITE" id="PS50217">
    <property type="entry name" value="BZIP"/>
    <property type="match status" value="1"/>
</dbReference>
<protein>
    <submittedName>
        <fullName evidence="8">BTB and CNC homology 1, basic leucine zipper transcription factor 1 b</fullName>
    </submittedName>
</protein>
<keyword evidence="9" id="KW-1185">Reference proteome</keyword>
<dbReference type="Pfam" id="PF00651">
    <property type="entry name" value="BTB"/>
    <property type="match status" value="1"/>
</dbReference>
<feature type="compositionally biased region" description="Basic and acidic residues" evidence="5">
    <location>
        <begin position="736"/>
        <end position="757"/>
    </location>
</feature>
<feature type="compositionally biased region" description="Polar residues" evidence="5">
    <location>
        <begin position="638"/>
        <end position="647"/>
    </location>
</feature>
<organism evidence="8 9">
    <name type="scientific">Salmo trutta</name>
    <name type="common">Brown trout</name>
    <dbReference type="NCBI Taxonomy" id="8032"/>
    <lineage>
        <taxon>Eukaryota</taxon>
        <taxon>Metazoa</taxon>
        <taxon>Chordata</taxon>
        <taxon>Craniata</taxon>
        <taxon>Vertebrata</taxon>
        <taxon>Euteleostomi</taxon>
        <taxon>Actinopterygii</taxon>
        <taxon>Neopterygii</taxon>
        <taxon>Teleostei</taxon>
        <taxon>Protacanthopterygii</taxon>
        <taxon>Salmoniformes</taxon>
        <taxon>Salmonidae</taxon>
        <taxon>Salmoninae</taxon>
        <taxon>Salmo</taxon>
    </lineage>
</organism>
<dbReference type="SUPFAM" id="SSF47454">
    <property type="entry name" value="A DNA-binding domain in eukaryotic transcription factors"/>
    <property type="match status" value="1"/>
</dbReference>
<dbReference type="PANTHER" id="PTHR46105">
    <property type="entry name" value="AGAP004733-PA"/>
    <property type="match status" value="1"/>
</dbReference>
<feature type="compositionally biased region" description="Gly residues" evidence="5">
    <location>
        <begin position="616"/>
        <end position="627"/>
    </location>
</feature>
<dbReference type="Gene3D" id="1.10.880.10">
    <property type="entry name" value="Transcription factor, Skn-1-like, DNA-binding domain"/>
    <property type="match status" value="1"/>
</dbReference>
<feature type="compositionally biased region" description="Basic and acidic residues" evidence="5">
    <location>
        <begin position="386"/>
        <end position="568"/>
    </location>
</feature>
<evidence type="ECO:0000256" key="2">
    <source>
        <dbReference type="ARBA" id="ARBA00023125"/>
    </source>
</evidence>
<feature type="compositionally biased region" description="Basic and acidic residues" evidence="5">
    <location>
        <begin position="658"/>
        <end position="687"/>
    </location>
</feature>
<feature type="region of interest" description="Disordered" evidence="5">
    <location>
        <begin position="194"/>
        <end position="215"/>
    </location>
</feature>
<dbReference type="PROSITE" id="PS00036">
    <property type="entry name" value="BZIP_BASIC"/>
    <property type="match status" value="1"/>
</dbReference>
<keyword evidence="4" id="KW-0175">Coiled coil</keyword>
<dbReference type="InterPro" id="IPR004827">
    <property type="entry name" value="bZIP"/>
</dbReference>
<dbReference type="GO" id="GO:0000978">
    <property type="term" value="F:RNA polymerase II cis-regulatory region sequence-specific DNA binding"/>
    <property type="evidence" value="ECO:0007669"/>
    <property type="project" value="TreeGrafter"/>
</dbReference>
<dbReference type="Pfam" id="PF03131">
    <property type="entry name" value="bZIP_Maf"/>
    <property type="match status" value="1"/>
</dbReference>
<dbReference type="GeneTree" id="ENSGT00940000158923"/>
<dbReference type="GO" id="GO:0000981">
    <property type="term" value="F:DNA-binding transcription factor activity, RNA polymerase II-specific"/>
    <property type="evidence" value="ECO:0007669"/>
    <property type="project" value="TreeGrafter"/>
</dbReference>
<dbReference type="FunFam" id="3.30.710.10:FF:000033">
    <property type="entry name" value="transcription regulator protein BACH2 isoform X1"/>
    <property type="match status" value="1"/>
</dbReference>
<feature type="compositionally biased region" description="Polar residues" evidence="5">
    <location>
        <begin position="287"/>
        <end position="302"/>
    </location>
</feature>
<dbReference type="InterPro" id="IPR004826">
    <property type="entry name" value="bZIP_Maf"/>
</dbReference>
<dbReference type="OMA" id="RRSECPW"/>
<dbReference type="SMART" id="SM00225">
    <property type="entry name" value="BTB"/>
    <property type="match status" value="1"/>
</dbReference>
<reference evidence="8" key="1">
    <citation type="submission" date="2025-08" db="UniProtKB">
        <authorList>
            <consortium name="Ensembl"/>
        </authorList>
    </citation>
    <scope>IDENTIFICATION</scope>
</reference>
<dbReference type="InParanoid" id="A0A673YRZ9"/>
<keyword evidence="2" id="KW-0238">DNA-binding</keyword>
<dbReference type="InterPro" id="IPR008917">
    <property type="entry name" value="TF_DNA-bd_sf"/>
</dbReference>
<name>A0A673YRZ9_SALTR</name>
<keyword evidence="1" id="KW-0805">Transcription regulation</keyword>
<accession>A0A673YRZ9</accession>
<dbReference type="Ensembl" id="ENSSTUT00000039198.1">
    <property type="protein sequence ID" value="ENSSTUP00000037516.1"/>
    <property type="gene ID" value="ENSSTUG00000015986.1"/>
</dbReference>
<dbReference type="AlphaFoldDB" id="A0A673YRZ9"/>
<evidence type="ECO:0000256" key="1">
    <source>
        <dbReference type="ARBA" id="ARBA00023015"/>
    </source>
</evidence>
<dbReference type="InterPro" id="IPR000210">
    <property type="entry name" value="BTB/POZ_dom"/>
</dbReference>
<reference evidence="8" key="2">
    <citation type="submission" date="2025-09" db="UniProtKB">
        <authorList>
            <consortium name="Ensembl"/>
        </authorList>
    </citation>
    <scope>IDENTIFICATION</scope>
</reference>
<feature type="region of interest" description="Disordered" evidence="5">
    <location>
        <begin position="596"/>
        <end position="712"/>
    </location>
</feature>
<evidence type="ECO:0000256" key="3">
    <source>
        <dbReference type="ARBA" id="ARBA00023163"/>
    </source>
</evidence>